<dbReference type="AlphaFoldDB" id="A0AA36EX88"/>
<proteinExistence type="predicted"/>
<gene>
    <name evidence="1" type="ORF">OCTVUL_1B027511</name>
</gene>
<protein>
    <submittedName>
        <fullName evidence="1">Uncharacterized protein</fullName>
    </submittedName>
</protein>
<name>A0AA36EX88_OCTVU</name>
<evidence type="ECO:0000313" key="1">
    <source>
        <dbReference type="EMBL" id="CAI9716689.1"/>
    </source>
</evidence>
<evidence type="ECO:0000313" key="2">
    <source>
        <dbReference type="Proteomes" id="UP001162480"/>
    </source>
</evidence>
<reference evidence="1" key="1">
    <citation type="submission" date="2023-08" db="EMBL/GenBank/DDBJ databases">
        <authorList>
            <person name="Alioto T."/>
            <person name="Alioto T."/>
            <person name="Gomez Garrido J."/>
        </authorList>
    </citation>
    <scope>NUCLEOTIDE SEQUENCE</scope>
</reference>
<keyword evidence="2" id="KW-1185">Reference proteome</keyword>
<dbReference type="EMBL" id="OX597814">
    <property type="protein sequence ID" value="CAI9716689.1"/>
    <property type="molecule type" value="Genomic_DNA"/>
</dbReference>
<dbReference type="Proteomes" id="UP001162480">
    <property type="component" value="Chromosome 1"/>
</dbReference>
<organism evidence="1 2">
    <name type="scientific">Octopus vulgaris</name>
    <name type="common">Common octopus</name>
    <dbReference type="NCBI Taxonomy" id="6645"/>
    <lineage>
        <taxon>Eukaryota</taxon>
        <taxon>Metazoa</taxon>
        <taxon>Spiralia</taxon>
        <taxon>Lophotrochozoa</taxon>
        <taxon>Mollusca</taxon>
        <taxon>Cephalopoda</taxon>
        <taxon>Coleoidea</taxon>
        <taxon>Octopodiformes</taxon>
        <taxon>Octopoda</taxon>
        <taxon>Incirrata</taxon>
        <taxon>Octopodidae</taxon>
        <taxon>Octopus</taxon>
    </lineage>
</organism>
<accession>A0AA36EX88</accession>
<sequence>MFLRNWFTFRCPVFVVGLSFKVKDRDKVTKYGCHADDGNRSLFSYSFNHSSYHTDIIEHRCEGNQK</sequence>